<evidence type="ECO:0000313" key="2">
    <source>
        <dbReference type="Proteomes" id="UP000664771"/>
    </source>
</evidence>
<sequence>MIWRHDDEWERVFTALTEQAGRSRRLMLDATHLKAHRTSAPLLEKELFSAMPDEKKAA</sequence>
<accession>A0ABS3LTD4</accession>
<comment type="caution">
    <text evidence="1">The sequence shown here is derived from an EMBL/GenBank/DDBJ whole genome shotgun (WGS) entry which is preliminary data.</text>
</comment>
<organism evidence="1 2">
    <name type="scientific">Acetobacter sacchari</name>
    <dbReference type="NCBI Taxonomy" id="2661687"/>
    <lineage>
        <taxon>Bacteria</taxon>
        <taxon>Pseudomonadati</taxon>
        <taxon>Pseudomonadota</taxon>
        <taxon>Alphaproteobacteria</taxon>
        <taxon>Acetobacterales</taxon>
        <taxon>Acetobacteraceae</taxon>
        <taxon>Acetobacter</taxon>
    </lineage>
</organism>
<proteinExistence type="predicted"/>
<keyword evidence="2" id="KW-1185">Reference proteome</keyword>
<evidence type="ECO:0000313" key="1">
    <source>
        <dbReference type="EMBL" id="MBO1359170.1"/>
    </source>
</evidence>
<name>A0ABS3LTD4_9PROT</name>
<dbReference type="EMBL" id="JAFVMF010000004">
    <property type="protein sequence ID" value="MBO1359170.1"/>
    <property type="molecule type" value="Genomic_DNA"/>
</dbReference>
<dbReference type="Proteomes" id="UP000664771">
    <property type="component" value="Unassembled WGS sequence"/>
</dbReference>
<reference evidence="1 2" key="1">
    <citation type="submission" date="2021-03" db="EMBL/GenBank/DDBJ databases">
        <title>The complete genome sequence of Acetobacter sacchari TBRC 11175.</title>
        <authorList>
            <person name="Charoenyingcharoen P."/>
            <person name="Yukphan P."/>
        </authorList>
    </citation>
    <scope>NUCLEOTIDE SEQUENCE [LARGE SCALE GENOMIC DNA]</scope>
    <source>
        <strain evidence="1 2">TBRC 11175</strain>
    </source>
</reference>
<protein>
    <recommendedName>
        <fullName evidence="3">Transposase</fullName>
    </recommendedName>
</protein>
<gene>
    <name evidence="1" type="ORF">J2D73_05080</name>
</gene>
<evidence type="ECO:0008006" key="3">
    <source>
        <dbReference type="Google" id="ProtNLM"/>
    </source>
</evidence>